<dbReference type="Proteomes" id="UP000507245">
    <property type="component" value="Unassembled WGS sequence"/>
</dbReference>
<evidence type="ECO:0000313" key="2">
    <source>
        <dbReference type="Proteomes" id="UP000507245"/>
    </source>
</evidence>
<accession>A0A6J5VX90</accession>
<organism evidence="1 2">
    <name type="scientific">Prunus armeniaca</name>
    <name type="common">Apricot</name>
    <name type="synonym">Armeniaca vulgaris</name>
    <dbReference type="NCBI Taxonomy" id="36596"/>
    <lineage>
        <taxon>Eukaryota</taxon>
        <taxon>Viridiplantae</taxon>
        <taxon>Streptophyta</taxon>
        <taxon>Embryophyta</taxon>
        <taxon>Tracheophyta</taxon>
        <taxon>Spermatophyta</taxon>
        <taxon>Magnoliopsida</taxon>
        <taxon>eudicotyledons</taxon>
        <taxon>Gunneridae</taxon>
        <taxon>Pentapetalae</taxon>
        <taxon>rosids</taxon>
        <taxon>fabids</taxon>
        <taxon>Rosales</taxon>
        <taxon>Rosaceae</taxon>
        <taxon>Amygdaloideae</taxon>
        <taxon>Amygdaleae</taxon>
        <taxon>Prunus</taxon>
    </lineage>
</organism>
<keyword evidence="2" id="KW-1185">Reference proteome</keyword>
<dbReference type="EMBL" id="CAEKKB010000001">
    <property type="protein sequence ID" value="CAB4293970.1"/>
    <property type="molecule type" value="Genomic_DNA"/>
</dbReference>
<reference evidence="2" key="1">
    <citation type="journal article" date="2020" name="Genome Biol.">
        <title>Gamete binning: chromosome-level and haplotype-resolved genome assembly enabled by high-throughput single-cell sequencing of gamete genomes.</title>
        <authorList>
            <person name="Campoy J.A."/>
            <person name="Sun H."/>
            <person name="Goel M."/>
            <person name="Jiao W.-B."/>
            <person name="Folz-Donahue K."/>
            <person name="Wang N."/>
            <person name="Rubio M."/>
            <person name="Liu C."/>
            <person name="Kukat C."/>
            <person name="Ruiz D."/>
            <person name="Huettel B."/>
            <person name="Schneeberger K."/>
        </authorList>
    </citation>
    <scope>NUCLEOTIDE SEQUENCE [LARGE SCALE GENOMIC DNA]</scope>
    <source>
        <strain evidence="2">cv. Rojo Pasion</strain>
    </source>
</reference>
<name>A0A6J5VX90_PRUAR</name>
<dbReference type="AlphaFoldDB" id="A0A6J5VX90"/>
<protein>
    <submittedName>
        <fullName evidence="1">Uncharacterized protein</fullName>
    </submittedName>
</protein>
<sequence length="126" mass="14606">MNPLLHVLKKVKLLKQPMLEGMVPLSALKEMSRDSSLLRAFSTLGMLPVRKLLDNEILVSFFRLAMESGIGPQKWFLFRLIMVSSVRETAQDSQNWPDVLRTDPWQIPPRYQDRNLGGWSWDQPNI</sequence>
<proteinExistence type="predicted"/>
<gene>
    <name evidence="1" type="ORF">ORAREDHAP_LOCUS3511</name>
</gene>
<evidence type="ECO:0000313" key="1">
    <source>
        <dbReference type="EMBL" id="CAB4293970.1"/>
    </source>
</evidence>